<sequence length="518" mass="57221">MTTDNSYNNTNTVFTGLDALFSAVVDSGVKTINGVAGFPVTEIMQKFLDNQNGRYNARWVTNEKTGLEIVLGSSISGHRSLMITKHVGMNVLSDPLITSTTHSIGSGVVIITGDDPEALASQNEQDSRWYGIIAEVPVYDPSTPENAYLSIRKAFETSEKIKAPAIVRITDRLNKSKGSKEFIKNKRQFQPEPRQSVFDRSIWELTMHGRHQKYHLEKFPVLTKETENTDLNTSTINDSDVGIISSGTPSNLVYKILDKTGFNKFSHFSLNMVYPLPKKKLNEFIKNHDRVLVIEESEPFIENQINIFGNVYGKTTGHVPYGKINAEHIELALDYINKDSLEEYTRIQTLENRGYRGFCEGCFYIPLYQILRKLDVKVAADMGCSILGAPEPMKAVDGDFALGSAIGTACGFNNKGIAVIGDFGLAHSGLMSLINAVYGGFDVLVIVLQNEVAAMTGGQDTPELTDVVKSIVDDVSIYNINDKAEEDIKKSMSKLINDKLNNSGVSVILAKGKCVKYQ</sequence>
<evidence type="ECO:0000256" key="12">
    <source>
        <dbReference type="ARBA" id="ARBA00030514"/>
    </source>
</evidence>
<dbReference type="SUPFAM" id="SSF52922">
    <property type="entry name" value="TK C-terminal domain-like"/>
    <property type="match status" value="1"/>
</dbReference>
<dbReference type="GO" id="GO:0046872">
    <property type="term" value="F:metal ion binding"/>
    <property type="evidence" value="ECO:0007669"/>
    <property type="project" value="UniProtKB-UniRule"/>
</dbReference>
<dbReference type="GO" id="GO:0006082">
    <property type="term" value="P:organic acid metabolic process"/>
    <property type="evidence" value="ECO:0007669"/>
    <property type="project" value="UniProtKB-ARBA"/>
</dbReference>
<keyword evidence="8 14" id="KW-0249">Electron transport</keyword>
<evidence type="ECO:0000256" key="8">
    <source>
        <dbReference type="ARBA" id="ARBA00022982"/>
    </source>
</evidence>
<dbReference type="OrthoDB" id="116011at2157"/>
<evidence type="ECO:0000256" key="13">
    <source>
        <dbReference type="ARBA" id="ARBA00048332"/>
    </source>
</evidence>
<dbReference type="Pfam" id="PF02775">
    <property type="entry name" value="TPP_enzyme_C"/>
    <property type="match status" value="1"/>
</dbReference>
<dbReference type="Gene3D" id="3.40.50.920">
    <property type="match status" value="1"/>
</dbReference>
<accession>D7E8E7</accession>
<evidence type="ECO:0000256" key="9">
    <source>
        <dbReference type="ARBA" id="ARBA00023002"/>
    </source>
</evidence>
<evidence type="ECO:0000256" key="10">
    <source>
        <dbReference type="ARBA" id="ARBA00023004"/>
    </source>
</evidence>
<dbReference type="RefSeq" id="WP_013194057.1">
    <property type="nucleotide sequence ID" value="NC_014253.1"/>
</dbReference>
<dbReference type="InterPro" id="IPR045025">
    <property type="entry name" value="HACL1-like"/>
</dbReference>
<keyword evidence="5 14" id="KW-0813">Transport</keyword>
<dbReference type="InterPro" id="IPR029061">
    <property type="entry name" value="THDP-binding"/>
</dbReference>
<dbReference type="InterPro" id="IPR017721">
    <property type="entry name" value="IorA"/>
</dbReference>
<dbReference type="EMBL" id="CP002069">
    <property type="protein sequence ID" value="ADI73489.1"/>
    <property type="molecule type" value="Genomic_DNA"/>
</dbReference>
<evidence type="ECO:0000256" key="11">
    <source>
        <dbReference type="ARBA" id="ARBA00023014"/>
    </source>
</evidence>
<keyword evidence="11 14" id="KW-0411">Iron-sulfur</keyword>
<protein>
    <recommendedName>
        <fullName evidence="4 14">Indolepyruvate oxidoreductase subunit IorA</fullName>
        <shortName evidence="14">IOR</shortName>
        <ecNumber evidence="3 14">1.2.7.8</ecNumber>
    </recommendedName>
    <alternativeName>
        <fullName evidence="12 14">Indolepyruvate ferredoxin oxidoreductase subunit alpha</fullName>
    </alternativeName>
</protein>
<evidence type="ECO:0000256" key="1">
    <source>
        <dbReference type="ARBA" id="ARBA00002995"/>
    </source>
</evidence>
<evidence type="ECO:0000256" key="3">
    <source>
        <dbReference type="ARBA" id="ARBA00012812"/>
    </source>
</evidence>
<dbReference type="AlphaFoldDB" id="D7E8E7"/>
<name>D7E8E7_METEZ</name>
<keyword evidence="7 14" id="KW-0479">Metal-binding</keyword>
<comment type="subunit">
    <text evidence="2 14">Heterodimer of the IorA and IorB subunits.</text>
</comment>
<comment type="catalytic activity">
    <reaction evidence="13 14">
        <text>indole-3-pyruvate + 2 oxidized [2Fe-2S]-[ferredoxin] + CoA = (indol-3-yl)acetyl-CoA + 2 reduced [2Fe-2S]-[ferredoxin] + CO2 + H(+)</text>
        <dbReference type="Rhea" id="RHEA:12645"/>
        <dbReference type="Rhea" id="RHEA-COMP:10000"/>
        <dbReference type="Rhea" id="RHEA-COMP:10001"/>
        <dbReference type="ChEBI" id="CHEBI:15378"/>
        <dbReference type="ChEBI" id="CHEBI:16526"/>
        <dbReference type="ChEBI" id="CHEBI:17640"/>
        <dbReference type="ChEBI" id="CHEBI:33737"/>
        <dbReference type="ChEBI" id="CHEBI:33738"/>
        <dbReference type="ChEBI" id="CHEBI:57271"/>
        <dbReference type="ChEBI" id="CHEBI:57287"/>
        <dbReference type="EC" id="1.2.7.8"/>
    </reaction>
</comment>
<dbReference type="GeneID" id="9346202"/>
<evidence type="ECO:0000256" key="14">
    <source>
        <dbReference type="PIRNR" id="PIRNR006439"/>
    </source>
</evidence>
<reference evidence="16 17" key="1">
    <citation type="submission" date="2010-06" db="EMBL/GenBank/DDBJ databases">
        <title>Complete sequence chromosome of Methanohalobium evestigatum Z-7303.</title>
        <authorList>
            <consortium name="US DOE Joint Genome Institute"/>
            <person name="Lucas S."/>
            <person name="Copeland A."/>
            <person name="Lapidus A."/>
            <person name="Cheng J.-F."/>
            <person name="Bruce D."/>
            <person name="Goodwin L."/>
            <person name="Pitluck S."/>
            <person name="Saunders E."/>
            <person name="Detter J.C."/>
            <person name="Han C."/>
            <person name="Tapia R."/>
            <person name="Land M."/>
            <person name="Hauser L."/>
            <person name="Kyrpides N."/>
            <person name="Mikhailova N."/>
            <person name="Sieprawska-Lupa M."/>
            <person name="Whitman W.B."/>
            <person name="Anderson I."/>
            <person name="Woyke T."/>
        </authorList>
    </citation>
    <scope>NUCLEOTIDE SEQUENCE [LARGE SCALE GENOMIC DNA]</scope>
    <source>
        <strain evidence="17">ATCC BAA-1072 / DSM 3721 / NBRC 107634 / OCM 161 / Z-7303</strain>
    </source>
</reference>
<dbReference type="Gene3D" id="3.40.50.970">
    <property type="match status" value="2"/>
</dbReference>
<feature type="domain" description="Thiamine pyrophosphate enzyme TPP-binding" evidence="15">
    <location>
        <begin position="400"/>
        <end position="465"/>
    </location>
</feature>
<keyword evidence="9 14" id="KW-0560">Oxidoreductase</keyword>
<dbReference type="EC" id="1.2.7.8" evidence="3 14"/>
<dbReference type="CDD" id="cd07034">
    <property type="entry name" value="TPP_PYR_PFOR_IOR-alpha_like"/>
    <property type="match status" value="1"/>
</dbReference>
<dbReference type="KEGG" id="mev:Metev_0580"/>
<dbReference type="PANTHER" id="PTHR43710">
    <property type="entry name" value="2-HYDROXYACYL-COA LYASE"/>
    <property type="match status" value="1"/>
</dbReference>
<evidence type="ECO:0000313" key="17">
    <source>
        <dbReference type="Proteomes" id="UP000000391"/>
    </source>
</evidence>
<dbReference type="GO" id="GO:0051539">
    <property type="term" value="F:4 iron, 4 sulfur cluster binding"/>
    <property type="evidence" value="ECO:0007669"/>
    <property type="project" value="UniProtKB-UniRule"/>
</dbReference>
<comment type="function">
    <text evidence="1 14">Catalyzes the ferredoxin-dependent oxidative decarboxylation of arylpyruvates.</text>
</comment>
<keyword evidence="16" id="KW-0670">Pyruvate</keyword>
<dbReference type="SUPFAM" id="SSF52518">
    <property type="entry name" value="Thiamin diphosphate-binding fold (THDP-binding)"/>
    <property type="match status" value="2"/>
</dbReference>
<dbReference type="STRING" id="644295.Metev_0580"/>
<dbReference type="GO" id="GO:0030976">
    <property type="term" value="F:thiamine pyrophosphate binding"/>
    <property type="evidence" value="ECO:0007669"/>
    <property type="project" value="InterPro"/>
</dbReference>
<evidence type="ECO:0000256" key="7">
    <source>
        <dbReference type="ARBA" id="ARBA00022723"/>
    </source>
</evidence>
<keyword evidence="6 14" id="KW-0004">4Fe-4S</keyword>
<evidence type="ECO:0000256" key="4">
    <source>
        <dbReference type="ARBA" id="ARBA00017710"/>
    </source>
</evidence>
<keyword evidence="10 14" id="KW-0408">Iron</keyword>
<evidence type="ECO:0000256" key="6">
    <source>
        <dbReference type="ARBA" id="ARBA00022485"/>
    </source>
</evidence>
<dbReference type="HOGENOM" id="CLU_017727_0_0_2"/>
<keyword evidence="17" id="KW-1185">Reference proteome</keyword>
<proteinExistence type="predicted"/>
<dbReference type="Proteomes" id="UP000000391">
    <property type="component" value="Chromosome"/>
</dbReference>
<evidence type="ECO:0000313" key="16">
    <source>
        <dbReference type="EMBL" id="ADI73489.1"/>
    </source>
</evidence>
<dbReference type="InterPro" id="IPR011766">
    <property type="entry name" value="TPP_enzyme_TPP-bd"/>
</dbReference>
<dbReference type="GO" id="GO:0043805">
    <property type="term" value="F:indolepyruvate ferredoxin oxidoreductase activity"/>
    <property type="evidence" value="ECO:0007669"/>
    <property type="project" value="UniProtKB-UniRule"/>
</dbReference>
<evidence type="ECO:0000256" key="5">
    <source>
        <dbReference type="ARBA" id="ARBA00022448"/>
    </source>
</evidence>
<comment type="cofactor">
    <cofactor evidence="14">
        <name>[4Fe-4S] cluster</name>
        <dbReference type="ChEBI" id="CHEBI:49883"/>
    </cofactor>
    <text evidence="14">Binds 2 [4Fe-4S] clusters. In this family the first cluster has a non-standard and varying [4Fe-4S] binding motif CX(2)CX(2)CX(4-5)CP.</text>
</comment>
<evidence type="ECO:0000259" key="15">
    <source>
        <dbReference type="Pfam" id="PF02775"/>
    </source>
</evidence>
<dbReference type="InterPro" id="IPR002880">
    <property type="entry name" value="Pyrv_Fd/Flavodoxin_OxRdtase_N"/>
</dbReference>
<dbReference type="PANTHER" id="PTHR43710:SF6">
    <property type="entry name" value="INDOLEPYRUVATE OXIDOREDUCTASE SUBUNIT IORA"/>
    <property type="match status" value="1"/>
</dbReference>
<organism evidence="16 17">
    <name type="scientific">Methanohalobium evestigatum (strain ATCC BAA-1072 / DSM 3721 / NBRC 107634 / OCM 161 / Z-7303)</name>
    <dbReference type="NCBI Taxonomy" id="644295"/>
    <lineage>
        <taxon>Archaea</taxon>
        <taxon>Methanobacteriati</taxon>
        <taxon>Methanobacteriota</taxon>
        <taxon>Stenosarchaea group</taxon>
        <taxon>Methanomicrobia</taxon>
        <taxon>Methanosarcinales</taxon>
        <taxon>Methanosarcinaceae</taxon>
        <taxon>Methanohalobium</taxon>
    </lineage>
</organism>
<evidence type="ECO:0000256" key="2">
    <source>
        <dbReference type="ARBA" id="ARBA00011238"/>
    </source>
</evidence>
<dbReference type="InterPro" id="IPR009014">
    <property type="entry name" value="Transketo_C/PFOR_II"/>
</dbReference>
<dbReference type="PIRSF" id="PIRSF006439">
    <property type="entry name" value="Indolepyruvate_ferr_oxidored"/>
    <property type="match status" value="1"/>
</dbReference>
<gene>
    <name evidence="16" type="ordered locus">Metev_0580</name>
</gene>
<dbReference type="GO" id="GO:0044272">
    <property type="term" value="P:sulfur compound biosynthetic process"/>
    <property type="evidence" value="ECO:0007669"/>
    <property type="project" value="UniProtKB-ARBA"/>
</dbReference>